<keyword evidence="2 3" id="KW-0040">ANK repeat</keyword>
<dbReference type="PANTHER" id="PTHR24198:SF190">
    <property type="entry name" value="DYNEIN HEAVY CHAIN 12, AXONEMAL-LIKE"/>
    <property type="match status" value="1"/>
</dbReference>
<dbReference type="SUPFAM" id="SSF48403">
    <property type="entry name" value="Ankyrin repeat"/>
    <property type="match status" value="2"/>
</dbReference>
<protein>
    <submittedName>
        <fullName evidence="6">Ankyrin-2-like</fullName>
    </submittedName>
</protein>
<keyword evidence="1" id="KW-0677">Repeat</keyword>
<evidence type="ECO:0000313" key="6">
    <source>
        <dbReference type="RefSeq" id="XP_014663037.1"/>
    </source>
</evidence>
<dbReference type="PROSITE" id="PS50297">
    <property type="entry name" value="ANK_REP_REGION"/>
    <property type="match status" value="2"/>
</dbReference>
<dbReference type="PROSITE" id="PS50088">
    <property type="entry name" value="ANK_REPEAT"/>
    <property type="match status" value="3"/>
</dbReference>
<feature type="repeat" description="ANK" evidence="3">
    <location>
        <begin position="94"/>
        <end position="126"/>
    </location>
</feature>
<keyword evidence="5" id="KW-1185">Reference proteome</keyword>
<accession>A0ABM1DSW6</accession>
<reference evidence="6" key="1">
    <citation type="submission" date="2025-08" db="UniProtKB">
        <authorList>
            <consortium name="RefSeq"/>
        </authorList>
    </citation>
    <scope>IDENTIFICATION</scope>
</reference>
<evidence type="ECO:0000313" key="5">
    <source>
        <dbReference type="Proteomes" id="UP000695022"/>
    </source>
</evidence>
<evidence type="ECO:0000256" key="4">
    <source>
        <dbReference type="SAM" id="MobiDB-lite"/>
    </source>
</evidence>
<feature type="region of interest" description="Disordered" evidence="4">
    <location>
        <begin position="584"/>
        <end position="612"/>
    </location>
</feature>
<dbReference type="PRINTS" id="PR01415">
    <property type="entry name" value="ANKYRIN"/>
</dbReference>
<dbReference type="InterPro" id="IPR002110">
    <property type="entry name" value="Ankyrin_rpt"/>
</dbReference>
<dbReference type="PANTHER" id="PTHR24198">
    <property type="entry name" value="ANKYRIN REPEAT AND PROTEIN KINASE DOMAIN-CONTAINING PROTEIN"/>
    <property type="match status" value="1"/>
</dbReference>
<dbReference type="Pfam" id="PF12796">
    <property type="entry name" value="Ank_2"/>
    <property type="match status" value="2"/>
</dbReference>
<dbReference type="GeneID" id="106805811"/>
<dbReference type="Gene3D" id="1.25.40.20">
    <property type="entry name" value="Ankyrin repeat-containing domain"/>
    <property type="match status" value="3"/>
</dbReference>
<dbReference type="Proteomes" id="UP000695022">
    <property type="component" value="Unplaced"/>
</dbReference>
<dbReference type="SMART" id="SM00248">
    <property type="entry name" value="ANK"/>
    <property type="match status" value="10"/>
</dbReference>
<sequence>MSDHEGDEEENSASCQPSMTFMEAYDDTCSTVGQAARTGNLPELKRLIKMKRPVDVQDNRGWRAIHEAAAANHGECLAELLKHPDTDMHWQSFERLTPLHVACKSGSLDCVRLLLAGGADPDIATSDDTTPLLDALYNKEAAAEIVKALLKSGASANAAIWTKWTPLHEAGIFQHKSNQEITRLLLDHGATLQAPDENGLTPVFTAAQHGNTDCLRTLLDRAEQLGEAGVVNKAGSDGATPLFIAAQEGFLDCIELLLSHGADANAALLDETAVPLVAAIQQGHVRVVERLLGETSAEALRTRSASPYHMAIDWSRLDCLRALAAHGLLSDEFSRETRLADAVGRDDLAGFYAELAPDRVSPLAHALSRGARAMTLALLAAGANANAFTPRHVPPLLAALATPRVDDDIVAAIVDAGAQLNGALPGGGDASALYLAACLAQPGKLRLLLRRGLDARVLDMWREDDGSACALCRAGVTDALDSNEMAAAMLIVREFHAVFACPCSKFRLISRWSWRHLARLRAACARPPSLAHAARVRLRRRLPLALLARPDTLAARLREHLPAQLVDFVLYNDDTRVLILRSPSSPATSSKMQSRMPTPACVAPGNLQQDAE</sequence>
<name>A0ABM1DSW6_PRICU</name>
<evidence type="ECO:0000256" key="2">
    <source>
        <dbReference type="ARBA" id="ARBA00023043"/>
    </source>
</evidence>
<dbReference type="InterPro" id="IPR036770">
    <property type="entry name" value="Ankyrin_rpt-contain_sf"/>
</dbReference>
<organism evidence="5 6">
    <name type="scientific">Priapulus caudatus</name>
    <name type="common">Priapulid worm</name>
    <dbReference type="NCBI Taxonomy" id="37621"/>
    <lineage>
        <taxon>Eukaryota</taxon>
        <taxon>Metazoa</taxon>
        <taxon>Ecdysozoa</taxon>
        <taxon>Scalidophora</taxon>
        <taxon>Priapulida</taxon>
        <taxon>Priapulimorpha</taxon>
        <taxon>Priapulimorphida</taxon>
        <taxon>Priapulidae</taxon>
        <taxon>Priapulus</taxon>
    </lineage>
</organism>
<feature type="compositionally biased region" description="Polar residues" evidence="4">
    <location>
        <begin position="584"/>
        <end position="596"/>
    </location>
</feature>
<dbReference type="RefSeq" id="XP_014663037.1">
    <property type="nucleotide sequence ID" value="XM_014807551.1"/>
</dbReference>
<gene>
    <name evidence="6" type="primary">LOC106805811</name>
</gene>
<feature type="repeat" description="ANK" evidence="3">
    <location>
        <begin position="162"/>
        <end position="197"/>
    </location>
</feature>
<evidence type="ECO:0000256" key="3">
    <source>
        <dbReference type="PROSITE-ProRule" id="PRU00023"/>
    </source>
</evidence>
<proteinExistence type="predicted"/>
<evidence type="ECO:0000256" key="1">
    <source>
        <dbReference type="ARBA" id="ARBA00022737"/>
    </source>
</evidence>
<feature type="repeat" description="ANK" evidence="3">
    <location>
        <begin position="237"/>
        <end position="269"/>
    </location>
</feature>